<dbReference type="EMBL" id="GBRH01180983">
    <property type="protein sequence ID" value="JAE16913.1"/>
    <property type="molecule type" value="Transcribed_RNA"/>
</dbReference>
<organism evidence="1">
    <name type="scientific">Arundo donax</name>
    <name type="common">Giant reed</name>
    <name type="synonym">Donax arundinaceus</name>
    <dbReference type="NCBI Taxonomy" id="35708"/>
    <lineage>
        <taxon>Eukaryota</taxon>
        <taxon>Viridiplantae</taxon>
        <taxon>Streptophyta</taxon>
        <taxon>Embryophyta</taxon>
        <taxon>Tracheophyta</taxon>
        <taxon>Spermatophyta</taxon>
        <taxon>Magnoliopsida</taxon>
        <taxon>Liliopsida</taxon>
        <taxon>Poales</taxon>
        <taxon>Poaceae</taxon>
        <taxon>PACMAD clade</taxon>
        <taxon>Arundinoideae</taxon>
        <taxon>Arundineae</taxon>
        <taxon>Arundo</taxon>
    </lineage>
</organism>
<protein>
    <submittedName>
        <fullName evidence="1">Uncharacterized protein</fullName>
    </submittedName>
</protein>
<sequence length="38" mass="4519">MKYVQFCNQAGKEEICPKSVFYSAKAWTRKPSNCKQRY</sequence>
<dbReference type="AlphaFoldDB" id="A0A0A9G887"/>
<reference evidence="1" key="2">
    <citation type="journal article" date="2015" name="Data Brief">
        <title>Shoot transcriptome of the giant reed, Arundo donax.</title>
        <authorList>
            <person name="Barrero R.A."/>
            <person name="Guerrero F.D."/>
            <person name="Moolhuijzen P."/>
            <person name="Goolsby J.A."/>
            <person name="Tidwell J."/>
            <person name="Bellgard S.E."/>
            <person name="Bellgard M.I."/>
        </authorList>
    </citation>
    <scope>NUCLEOTIDE SEQUENCE</scope>
    <source>
        <tissue evidence="1">Shoot tissue taken approximately 20 cm above the soil surface</tissue>
    </source>
</reference>
<name>A0A0A9G887_ARUDO</name>
<evidence type="ECO:0000313" key="1">
    <source>
        <dbReference type="EMBL" id="JAE16913.1"/>
    </source>
</evidence>
<proteinExistence type="predicted"/>
<accession>A0A0A9G887</accession>
<reference evidence="1" key="1">
    <citation type="submission" date="2014-09" db="EMBL/GenBank/DDBJ databases">
        <authorList>
            <person name="Magalhaes I.L.F."/>
            <person name="Oliveira U."/>
            <person name="Santos F.R."/>
            <person name="Vidigal T.H.D.A."/>
            <person name="Brescovit A.D."/>
            <person name="Santos A.J."/>
        </authorList>
    </citation>
    <scope>NUCLEOTIDE SEQUENCE</scope>
    <source>
        <tissue evidence="1">Shoot tissue taken approximately 20 cm above the soil surface</tissue>
    </source>
</reference>